<organism evidence="8 9">
    <name type="scientific">Frankia torreyi</name>
    <dbReference type="NCBI Taxonomy" id="1856"/>
    <lineage>
        <taxon>Bacteria</taxon>
        <taxon>Bacillati</taxon>
        <taxon>Actinomycetota</taxon>
        <taxon>Actinomycetes</taxon>
        <taxon>Frankiales</taxon>
        <taxon>Frankiaceae</taxon>
        <taxon>Frankia</taxon>
    </lineage>
</organism>
<evidence type="ECO:0000256" key="3">
    <source>
        <dbReference type="ARBA" id="ARBA00023125"/>
    </source>
</evidence>
<dbReference type="InterPro" id="IPR001789">
    <property type="entry name" value="Sig_transdc_resp-reg_receiver"/>
</dbReference>
<keyword evidence="3" id="KW-0238">DNA-binding</keyword>
<dbReference type="PANTHER" id="PTHR43214">
    <property type="entry name" value="TWO-COMPONENT RESPONSE REGULATOR"/>
    <property type="match status" value="1"/>
</dbReference>
<keyword evidence="2" id="KW-0805">Transcription regulation</keyword>
<dbReference type="PRINTS" id="PR00038">
    <property type="entry name" value="HTHLUXR"/>
</dbReference>
<keyword evidence="4" id="KW-0804">Transcription</keyword>
<dbReference type="Pfam" id="PF00196">
    <property type="entry name" value="GerE"/>
    <property type="match status" value="1"/>
</dbReference>
<dbReference type="EMBL" id="JYFN01000061">
    <property type="protein sequence ID" value="KJE20402.1"/>
    <property type="molecule type" value="Genomic_DNA"/>
</dbReference>
<protein>
    <submittedName>
        <fullName evidence="8">Two component transcriptional regulator, LuxR family</fullName>
    </submittedName>
</protein>
<evidence type="ECO:0000256" key="1">
    <source>
        <dbReference type="ARBA" id="ARBA00022553"/>
    </source>
</evidence>
<dbReference type="PROSITE" id="PS00622">
    <property type="entry name" value="HTH_LUXR_1"/>
    <property type="match status" value="1"/>
</dbReference>
<comment type="caution">
    <text evidence="8">The sequence shown here is derived from an EMBL/GenBank/DDBJ whole genome shotgun (WGS) entry which is preliminary data.</text>
</comment>
<dbReference type="GO" id="GO:0003677">
    <property type="term" value="F:DNA binding"/>
    <property type="evidence" value="ECO:0007669"/>
    <property type="project" value="UniProtKB-KW"/>
</dbReference>
<dbReference type="RefSeq" id="WP_044887797.1">
    <property type="nucleotide sequence ID" value="NZ_JYFN01000061.1"/>
</dbReference>
<dbReference type="PROSITE" id="PS50110">
    <property type="entry name" value="RESPONSE_REGULATORY"/>
    <property type="match status" value="1"/>
</dbReference>
<dbReference type="Pfam" id="PF00072">
    <property type="entry name" value="Response_reg"/>
    <property type="match status" value="1"/>
</dbReference>
<evidence type="ECO:0000313" key="8">
    <source>
        <dbReference type="EMBL" id="KJE20402.1"/>
    </source>
</evidence>
<dbReference type="PROSITE" id="PS50043">
    <property type="entry name" value="HTH_LUXR_2"/>
    <property type="match status" value="1"/>
</dbReference>
<dbReference type="CDD" id="cd17535">
    <property type="entry name" value="REC_NarL-like"/>
    <property type="match status" value="1"/>
</dbReference>
<dbReference type="Gene3D" id="3.40.50.2300">
    <property type="match status" value="1"/>
</dbReference>
<dbReference type="InterPro" id="IPR039420">
    <property type="entry name" value="WalR-like"/>
</dbReference>
<dbReference type="SMART" id="SM00421">
    <property type="entry name" value="HTH_LUXR"/>
    <property type="match status" value="1"/>
</dbReference>
<evidence type="ECO:0000256" key="4">
    <source>
        <dbReference type="ARBA" id="ARBA00023163"/>
    </source>
</evidence>
<reference evidence="9" key="1">
    <citation type="submission" date="2015-02" db="EMBL/GenBank/DDBJ databases">
        <title>Draft Genome of Frankia sp. CpI1-S.</title>
        <authorList>
            <person name="Oshone R.T."/>
            <person name="Ngom M."/>
            <person name="Ghodhbane-Gtari F."/>
            <person name="Gtari M."/>
            <person name="Morris K."/>
            <person name="Thomas K."/>
            <person name="Sen A."/>
            <person name="Tisa L.S."/>
        </authorList>
    </citation>
    <scope>NUCLEOTIDE SEQUENCE [LARGE SCALE GENOMIC DNA]</scope>
    <source>
        <strain evidence="9">CpI1-S</strain>
    </source>
</reference>
<evidence type="ECO:0000256" key="5">
    <source>
        <dbReference type="PROSITE-ProRule" id="PRU00169"/>
    </source>
</evidence>
<evidence type="ECO:0000256" key="2">
    <source>
        <dbReference type="ARBA" id="ARBA00023015"/>
    </source>
</evidence>
<keyword evidence="9" id="KW-1185">Reference proteome</keyword>
<feature type="domain" description="HTH luxR-type" evidence="6">
    <location>
        <begin position="152"/>
        <end position="217"/>
    </location>
</feature>
<dbReference type="GO" id="GO:0006355">
    <property type="term" value="P:regulation of DNA-templated transcription"/>
    <property type="evidence" value="ECO:0007669"/>
    <property type="project" value="InterPro"/>
</dbReference>
<dbReference type="PATRIC" id="fig|1502723.3.peg.5711"/>
<sequence length="232" mass="24577">MTISVLLVDDQPLLRLGFRMVLSSQPDLTVAGEAGDGAEAIRLTAELAPDVVLMDVRMPGVDGIEATRQIIGAGGAARILILTTFDLDQYAYAALRSGASGFLLKDVRPADLLSAIRAVAVGDAVVAPSITRRLLDTFAHRLPDPDSPRAPADPRLGRLTDRELVVLGEVAAGHSNAEIAAHLVLSEATVKTHVGRILAKLELRDRVQAVVFAYETGLVRPSDRPPTQPGTA</sequence>
<proteinExistence type="predicted"/>
<dbReference type="InterPro" id="IPR000792">
    <property type="entry name" value="Tscrpt_reg_LuxR_C"/>
</dbReference>
<dbReference type="CDD" id="cd06170">
    <property type="entry name" value="LuxR_C_like"/>
    <property type="match status" value="1"/>
</dbReference>
<dbReference type="SUPFAM" id="SSF52172">
    <property type="entry name" value="CheY-like"/>
    <property type="match status" value="1"/>
</dbReference>
<dbReference type="GO" id="GO:0000160">
    <property type="term" value="P:phosphorelay signal transduction system"/>
    <property type="evidence" value="ECO:0007669"/>
    <property type="project" value="InterPro"/>
</dbReference>
<dbReference type="SMART" id="SM00448">
    <property type="entry name" value="REC"/>
    <property type="match status" value="1"/>
</dbReference>
<name>A0A0D8BAK3_9ACTN</name>
<dbReference type="PANTHER" id="PTHR43214:SF24">
    <property type="entry name" value="TRANSCRIPTIONAL REGULATORY PROTEIN NARL-RELATED"/>
    <property type="match status" value="1"/>
</dbReference>
<reference evidence="8 9" key="2">
    <citation type="journal article" date="2016" name="Genome Announc.">
        <title>Permanent Draft Genome Sequences for Two Variants of Frankia sp. Strain CpI1, the First Frankia Strain Isolated from Root Nodules of Comptonia peregrina.</title>
        <authorList>
            <person name="Oshone R."/>
            <person name="Hurst S.G.IV."/>
            <person name="Abebe-Akele F."/>
            <person name="Simpson S."/>
            <person name="Morris K."/>
            <person name="Thomas W.K."/>
            <person name="Tisa L.S."/>
        </authorList>
    </citation>
    <scope>NUCLEOTIDE SEQUENCE [LARGE SCALE GENOMIC DNA]</scope>
    <source>
        <strain evidence="9">CpI1-S</strain>
    </source>
</reference>
<evidence type="ECO:0000313" key="9">
    <source>
        <dbReference type="Proteomes" id="UP000032545"/>
    </source>
</evidence>
<feature type="modified residue" description="4-aspartylphosphate" evidence="5">
    <location>
        <position position="55"/>
    </location>
</feature>
<dbReference type="InterPro" id="IPR011006">
    <property type="entry name" value="CheY-like_superfamily"/>
</dbReference>
<dbReference type="InterPro" id="IPR016032">
    <property type="entry name" value="Sig_transdc_resp-reg_C-effctor"/>
</dbReference>
<gene>
    <name evidence="8" type="ORF">FF36_05301</name>
</gene>
<accession>A0A0D8BAK3</accession>
<dbReference type="SUPFAM" id="SSF46894">
    <property type="entry name" value="C-terminal effector domain of the bipartite response regulators"/>
    <property type="match status" value="1"/>
</dbReference>
<evidence type="ECO:0000259" key="6">
    <source>
        <dbReference type="PROSITE" id="PS50043"/>
    </source>
</evidence>
<dbReference type="InterPro" id="IPR058245">
    <property type="entry name" value="NreC/VraR/RcsB-like_REC"/>
</dbReference>
<dbReference type="AlphaFoldDB" id="A0A0D8BAK3"/>
<dbReference type="OrthoDB" id="9808843at2"/>
<evidence type="ECO:0000259" key="7">
    <source>
        <dbReference type="PROSITE" id="PS50110"/>
    </source>
</evidence>
<feature type="domain" description="Response regulatory" evidence="7">
    <location>
        <begin position="4"/>
        <end position="120"/>
    </location>
</feature>
<dbReference type="Proteomes" id="UP000032545">
    <property type="component" value="Unassembled WGS sequence"/>
</dbReference>
<keyword evidence="1 5" id="KW-0597">Phosphoprotein</keyword>